<dbReference type="GO" id="GO:0015293">
    <property type="term" value="F:symporter activity"/>
    <property type="evidence" value="ECO:0007669"/>
    <property type="project" value="UniProtKB-KW"/>
</dbReference>
<evidence type="ECO:0000313" key="10">
    <source>
        <dbReference type="EMBL" id="KLV02969.1"/>
    </source>
</evidence>
<feature type="region of interest" description="Disordered" evidence="8">
    <location>
        <begin position="414"/>
        <end position="450"/>
    </location>
</feature>
<evidence type="ECO:0000256" key="2">
    <source>
        <dbReference type="ARBA" id="ARBA00022448"/>
    </source>
</evidence>
<dbReference type="Gene3D" id="1.10.3860.10">
    <property type="entry name" value="Sodium:dicarboxylate symporter"/>
    <property type="match status" value="1"/>
</dbReference>
<evidence type="ECO:0000313" key="11">
    <source>
        <dbReference type="Proteomes" id="UP000036426"/>
    </source>
</evidence>
<dbReference type="EMBL" id="LDOV01000001">
    <property type="protein sequence ID" value="KLV02969.1"/>
    <property type="molecule type" value="Genomic_DNA"/>
</dbReference>
<evidence type="ECO:0000256" key="1">
    <source>
        <dbReference type="ARBA" id="ARBA00004651"/>
    </source>
</evidence>
<evidence type="ECO:0000256" key="9">
    <source>
        <dbReference type="SAM" id="Phobius"/>
    </source>
</evidence>
<evidence type="ECO:0000256" key="4">
    <source>
        <dbReference type="ARBA" id="ARBA00022692"/>
    </source>
</evidence>
<dbReference type="Pfam" id="PF00375">
    <property type="entry name" value="SDF"/>
    <property type="match status" value="1"/>
</dbReference>
<name>A0A0J1GU58_9GAMM</name>
<reference evidence="10 11" key="1">
    <citation type="submission" date="2015-05" db="EMBL/GenBank/DDBJ databases">
        <title>Photobacterium galathea sp. nov.</title>
        <authorList>
            <person name="Machado H."/>
            <person name="Gram L."/>
        </authorList>
    </citation>
    <scope>NUCLEOTIDE SEQUENCE [LARGE SCALE GENOMIC DNA]</scope>
    <source>
        <strain evidence="10 11">DSM 25995</strain>
    </source>
</reference>
<keyword evidence="7 9" id="KW-0472">Membrane</keyword>
<dbReference type="InterPro" id="IPR036458">
    <property type="entry name" value="Na:dicarbo_symporter_sf"/>
</dbReference>
<dbReference type="FunFam" id="1.10.3860.10:FF:000001">
    <property type="entry name" value="C4-dicarboxylate transport protein"/>
    <property type="match status" value="1"/>
</dbReference>
<keyword evidence="6 9" id="KW-1133">Transmembrane helix</keyword>
<accession>A0A0J1GU58</accession>
<feature type="compositionally biased region" description="Basic and acidic residues" evidence="8">
    <location>
        <begin position="414"/>
        <end position="444"/>
    </location>
</feature>
<keyword evidence="2" id="KW-0813">Transport</keyword>
<keyword evidence="3" id="KW-1003">Cell membrane</keyword>
<feature type="transmembrane region" description="Helical" evidence="9">
    <location>
        <begin position="189"/>
        <end position="209"/>
    </location>
</feature>
<feature type="transmembrane region" description="Helical" evidence="9">
    <location>
        <begin position="52"/>
        <end position="71"/>
    </location>
</feature>
<feature type="transmembrane region" description="Helical" evidence="9">
    <location>
        <begin position="336"/>
        <end position="353"/>
    </location>
</feature>
<feature type="transmembrane region" description="Helical" evidence="9">
    <location>
        <begin position="221"/>
        <end position="244"/>
    </location>
</feature>
<feature type="transmembrane region" description="Helical" evidence="9">
    <location>
        <begin position="156"/>
        <end position="177"/>
    </location>
</feature>
<feature type="transmembrane region" description="Helical" evidence="9">
    <location>
        <begin position="303"/>
        <end position="324"/>
    </location>
</feature>
<evidence type="ECO:0000256" key="5">
    <source>
        <dbReference type="ARBA" id="ARBA00022847"/>
    </source>
</evidence>
<proteinExistence type="predicted"/>
<dbReference type="PRINTS" id="PR00173">
    <property type="entry name" value="EDTRNSPORT"/>
</dbReference>
<dbReference type="GO" id="GO:0005886">
    <property type="term" value="C:plasma membrane"/>
    <property type="evidence" value="ECO:0007669"/>
    <property type="project" value="UniProtKB-SubCell"/>
</dbReference>
<sequence>MQTQQKKMSLTGRVILGMVLGILSGFLIRSLFSETGFVYDYIVNGLFEVGGAIFIASLKMLVVPLVFVSLVCGTSTLKDISTLGRLGGKTLAFYLTTTAIAITLALVMGNLFQPGAGADLSAATTFAAKEAPSLGQVIIGMFPTNPISAMANGNTLQIIVFALLFGVAISTAGKAGERVAAIFADLNEVIMKLVTLLMNIAPFGVYFLMAKLFSGLGLDAIFNLLGYFLVLSGTLLLHGMLVYGSLFKIFTGLSPILFLKKMEDAIMFAFSTASSNATIPVTMETATTRMGVKNRIASFTVPLGATINMDGTAIMQGVATAFIAQAFNIDLSMSDYLAVIMTATLASIGTAGVPGVGLIMLAMVLNQVGLPVEGIALIMGVDRLLDMIRTAVNITGDSCVTCIVANSEGALDRERFNDPHAGEQEEEVHLRPDSHPQLRPDLRPNTDNAS</sequence>
<dbReference type="SUPFAM" id="SSF118215">
    <property type="entry name" value="Proton glutamate symport protein"/>
    <property type="match status" value="1"/>
</dbReference>
<feature type="transmembrane region" description="Helical" evidence="9">
    <location>
        <begin position="91"/>
        <end position="112"/>
    </location>
</feature>
<keyword evidence="4 9" id="KW-0812">Transmembrane</keyword>
<dbReference type="Proteomes" id="UP000036426">
    <property type="component" value="Unassembled WGS sequence"/>
</dbReference>
<dbReference type="InterPro" id="IPR001991">
    <property type="entry name" value="Na-dicarboxylate_symporter"/>
</dbReference>
<dbReference type="OrthoDB" id="9766690at2"/>
<gene>
    <name evidence="10" type="ORF">ABT58_00065</name>
</gene>
<comment type="caution">
    <text evidence="10">The sequence shown here is derived from an EMBL/GenBank/DDBJ whole genome shotgun (WGS) entry which is preliminary data.</text>
</comment>
<keyword evidence="11" id="KW-1185">Reference proteome</keyword>
<evidence type="ECO:0000256" key="6">
    <source>
        <dbReference type="ARBA" id="ARBA00022989"/>
    </source>
</evidence>
<dbReference type="AlphaFoldDB" id="A0A0J1GU58"/>
<dbReference type="RefSeq" id="WP_047872318.1">
    <property type="nucleotide sequence ID" value="NZ_BMYC01000033.1"/>
</dbReference>
<dbReference type="PATRIC" id="fig|754436.4.peg.13"/>
<dbReference type="PANTHER" id="PTHR42865">
    <property type="entry name" value="PROTON/GLUTAMATE-ASPARTATE SYMPORTER"/>
    <property type="match status" value="1"/>
</dbReference>
<keyword evidence="5" id="KW-0769">Symport</keyword>
<comment type="subcellular location">
    <subcellularLocation>
        <location evidence="1">Cell membrane</location>
        <topology evidence="1">Multi-pass membrane protein</topology>
    </subcellularLocation>
</comment>
<organism evidence="10 11">
    <name type="scientific">Photobacterium aphoticum</name>
    <dbReference type="NCBI Taxonomy" id="754436"/>
    <lineage>
        <taxon>Bacteria</taxon>
        <taxon>Pseudomonadati</taxon>
        <taxon>Pseudomonadota</taxon>
        <taxon>Gammaproteobacteria</taxon>
        <taxon>Vibrionales</taxon>
        <taxon>Vibrionaceae</taxon>
        <taxon>Photobacterium</taxon>
    </lineage>
</organism>
<feature type="transmembrane region" description="Helical" evidence="9">
    <location>
        <begin position="12"/>
        <end position="32"/>
    </location>
</feature>
<dbReference type="PANTHER" id="PTHR42865:SF7">
    <property type="entry name" value="PROTON_GLUTAMATE-ASPARTATE SYMPORTER"/>
    <property type="match status" value="1"/>
</dbReference>
<evidence type="ECO:0000256" key="8">
    <source>
        <dbReference type="SAM" id="MobiDB-lite"/>
    </source>
</evidence>
<dbReference type="GO" id="GO:0006835">
    <property type="term" value="P:dicarboxylic acid transport"/>
    <property type="evidence" value="ECO:0007669"/>
    <property type="project" value="TreeGrafter"/>
</dbReference>
<evidence type="ECO:0000256" key="3">
    <source>
        <dbReference type="ARBA" id="ARBA00022475"/>
    </source>
</evidence>
<protein>
    <submittedName>
        <fullName evidence="10">Sodium:dicarboxylate symporter</fullName>
    </submittedName>
</protein>
<evidence type="ECO:0000256" key="7">
    <source>
        <dbReference type="ARBA" id="ARBA00023136"/>
    </source>
</evidence>